<name>F8FB51_PAEMK</name>
<feature type="compositionally biased region" description="Polar residues" evidence="1">
    <location>
        <begin position="35"/>
        <end position="45"/>
    </location>
</feature>
<proteinExistence type="predicted"/>
<reference evidence="3" key="1">
    <citation type="submission" date="2011-06" db="EMBL/GenBank/DDBJ databases">
        <title>Complete genome sequence of Paenibacillus mucilaginosus KNP414.</title>
        <authorList>
            <person name="Wang J."/>
            <person name="Hu S."/>
            <person name="Hu X."/>
            <person name="Zhang B."/>
            <person name="Dong D."/>
            <person name="Zhang S."/>
            <person name="Zhao K."/>
            <person name="Wu D."/>
        </authorList>
    </citation>
    <scope>NUCLEOTIDE SEQUENCE [LARGE SCALE GENOMIC DNA]</scope>
    <source>
        <strain evidence="3">KNP414</strain>
    </source>
</reference>
<accession>F8FB51</accession>
<feature type="region of interest" description="Disordered" evidence="1">
    <location>
        <begin position="23"/>
        <end position="45"/>
    </location>
</feature>
<dbReference type="HOGENOM" id="CLU_3202874_0_0_9"/>
<dbReference type="Proteomes" id="UP000006620">
    <property type="component" value="Chromosome"/>
</dbReference>
<evidence type="ECO:0000256" key="1">
    <source>
        <dbReference type="SAM" id="MobiDB-lite"/>
    </source>
</evidence>
<protein>
    <submittedName>
        <fullName evidence="2">Uncharacterized protein</fullName>
    </submittedName>
</protein>
<dbReference type="EMBL" id="CP002869">
    <property type="protein sequence ID" value="AEI41694.1"/>
    <property type="molecule type" value="Genomic_DNA"/>
</dbReference>
<reference evidence="2 3" key="2">
    <citation type="journal article" date="2013" name="Genome Announc.">
        <title>Genome Sequence of Growth-Improving Paenibacillus mucilaginosus Strain KNP414.</title>
        <authorList>
            <person name="Lu J.J."/>
            <person name="Wang J.F."/>
            <person name="Hu X.F."/>
        </authorList>
    </citation>
    <scope>NUCLEOTIDE SEQUENCE [LARGE SCALE GENOMIC DNA]</scope>
    <source>
        <strain evidence="2 3">KNP414</strain>
    </source>
</reference>
<organism evidence="2 3">
    <name type="scientific">Paenibacillus mucilaginosus (strain KNP414)</name>
    <dbReference type="NCBI Taxonomy" id="1036673"/>
    <lineage>
        <taxon>Bacteria</taxon>
        <taxon>Bacillati</taxon>
        <taxon>Bacillota</taxon>
        <taxon>Bacilli</taxon>
        <taxon>Bacillales</taxon>
        <taxon>Paenibacillaceae</taxon>
        <taxon>Paenibacillus</taxon>
    </lineage>
</organism>
<dbReference type="AlphaFoldDB" id="F8FB51"/>
<gene>
    <name evidence="2" type="ordered locus">KNP414_03136</name>
</gene>
<evidence type="ECO:0000313" key="3">
    <source>
        <dbReference type="Proteomes" id="UP000006620"/>
    </source>
</evidence>
<evidence type="ECO:0000313" key="2">
    <source>
        <dbReference type="EMBL" id="AEI41694.1"/>
    </source>
</evidence>
<dbReference type="KEGG" id="pms:KNP414_03136"/>
<sequence>MRCCRLSKDESIQILEVTEAAGQSDRLPSLGKRGNIQQTAVSKCC</sequence>